<dbReference type="PANTHER" id="PTHR47129">
    <property type="entry name" value="QUINONE OXIDOREDUCTASE 2"/>
    <property type="match status" value="1"/>
</dbReference>
<dbReference type="OrthoDB" id="419598at2759"/>
<dbReference type="AlphaFoldDB" id="W2S9F0"/>
<protein>
    <recommendedName>
        <fullName evidence="1">NmrA-like domain-containing protein</fullName>
    </recommendedName>
</protein>
<evidence type="ECO:0000313" key="2">
    <source>
        <dbReference type="EMBL" id="ETN45297.1"/>
    </source>
</evidence>
<dbReference type="Pfam" id="PF05368">
    <property type="entry name" value="NmrA"/>
    <property type="match status" value="1"/>
</dbReference>
<feature type="domain" description="NmrA-like" evidence="1">
    <location>
        <begin position="4"/>
        <end position="257"/>
    </location>
</feature>
<dbReference type="EMBL" id="KB822712">
    <property type="protein sequence ID" value="ETN45297.1"/>
    <property type="molecule type" value="Genomic_DNA"/>
</dbReference>
<dbReference type="PANTHER" id="PTHR47129:SF1">
    <property type="entry name" value="NMRA-LIKE DOMAIN-CONTAINING PROTEIN"/>
    <property type="match status" value="1"/>
</dbReference>
<dbReference type="eggNOG" id="ENOG502S0NM">
    <property type="taxonomic scope" value="Eukaryota"/>
</dbReference>
<accession>W2S9F0</accession>
<proteinExistence type="predicted"/>
<dbReference type="Gene3D" id="3.40.50.720">
    <property type="entry name" value="NAD(P)-binding Rossmann-like Domain"/>
    <property type="match status" value="1"/>
</dbReference>
<dbReference type="HOGENOM" id="CLU_007383_10_4_1"/>
<keyword evidence="3" id="KW-1185">Reference proteome</keyword>
<reference evidence="2 3" key="1">
    <citation type="submission" date="2013-03" db="EMBL/GenBank/DDBJ databases">
        <title>The Genome Sequence of Phialophora europaea CBS 101466.</title>
        <authorList>
            <consortium name="The Broad Institute Genomics Platform"/>
            <person name="Cuomo C."/>
            <person name="de Hoog S."/>
            <person name="Gorbushina A."/>
            <person name="Walker B."/>
            <person name="Young S.K."/>
            <person name="Zeng Q."/>
            <person name="Gargeya S."/>
            <person name="Fitzgerald M."/>
            <person name="Haas B."/>
            <person name="Abouelleil A."/>
            <person name="Allen A.W."/>
            <person name="Alvarado L."/>
            <person name="Arachchi H.M."/>
            <person name="Berlin A.M."/>
            <person name="Chapman S.B."/>
            <person name="Gainer-Dewar J."/>
            <person name="Goldberg J."/>
            <person name="Griggs A."/>
            <person name="Gujja S."/>
            <person name="Hansen M."/>
            <person name="Howarth C."/>
            <person name="Imamovic A."/>
            <person name="Ireland A."/>
            <person name="Larimer J."/>
            <person name="McCowan C."/>
            <person name="Murphy C."/>
            <person name="Pearson M."/>
            <person name="Poon T.W."/>
            <person name="Priest M."/>
            <person name="Roberts A."/>
            <person name="Saif S."/>
            <person name="Shea T."/>
            <person name="Sisk P."/>
            <person name="Sykes S."/>
            <person name="Wortman J."/>
            <person name="Nusbaum C."/>
            <person name="Birren B."/>
        </authorList>
    </citation>
    <scope>NUCLEOTIDE SEQUENCE [LARGE SCALE GENOMIC DNA]</scope>
    <source>
        <strain evidence="2 3">CBS 101466</strain>
    </source>
</reference>
<name>W2S9F0_CYPE1</name>
<evidence type="ECO:0000313" key="3">
    <source>
        <dbReference type="Proteomes" id="UP000030752"/>
    </source>
</evidence>
<dbReference type="Proteomes" id="UP000030752">
    <property type="component" value="Unassembled WGS sequence"/>
</dbReference>
<dbReference type="VEuPathDB" id="FungiDB:HMPREF1541_09128"/>
<dbReference type="InterPro" id="IPR036291">
    <property type="entry name" value="NAD(P)-bd_dom_sf"/>
</dbReference>
<dbReference type="STRING" id="1220924.W2S9F0"/>
<dbReference type="InParanoid" id="W2S9F0"/>
<dbReference type="Gene3D" id="3.90.25.10">
    <property type="entry name" value="UDP-galactose 4-epimerase, domain 1"/>
    <property type="match status" value="1"/>
</dbReference>
<evidence type="ECO:0000259" key="1">
    <source>
        <dbReference type="Pfam" id="PF05368"/>
    </source>
</evidence>
<organism evidence="2 3">
    <name type="scientific">Cyphellophora europaea (strain CBS 101466)</name>
    <name type="common">Phialophora europaea</name>
    <dbReference type="NCBI Taxonomy" id="1220924"/>
    <lineage>
        <taxon>Eukaryota</taxon>
        <taxon>Fungi</taxon>
        <taxon>Dikarya</taxon>
        <taxon>Ascomycota</taxon>
        <taxon>Pezizomycotina</taxon>
        <taxon>Eurotiomycetes</taxon>
        <taxon>Chaetothyriomycetidae</taxon>
        <taxon>Chaetothyriales</taxon>
        <taxon>Cyphellophoraceae</taxon>
        <taxon>Cyphellophora</taxon>
    </lineage>
</organism>
<dbReference type="InterPro" id="IPR008030">
    <property type="entry name" value="NmrA-like"/>
</dbReference>
<sequence>MASSKKIAVFPAAGKLGTSFYTHLSQIVSPERLILISRHPEKISKSLTDAGAEVRKADYDAPESLNDVFEGASYLFLISYPSIQIDHRFNAHRQAINAALKTSPGIEHIFYTSLGFGGDGNPESKAYVMQAHLKTEAFLKSLVASKPSLTFTSIREGIYSETYTMYTSFIDLTDPSDSIRIPHDGSGPGIAWVKIDELGEASAKLVKEFTEDPTSSQYKNRIVILTGPKDYSFREVASILSKIAGKQIRVEQVTEEEHSTNPAVVKVMGADQGTAAAWTTVFGAVRAGENSVVNGELERLLGREAEGFETTVRKSLAEGTWVRR</sequence>
<gene>
    <name evidence="2" type="ORF">HMPREF1541_09128</name>
</gene>
<dbReference type="RefSeq" id="XP_008712025.1">
    <property type="nucleotide sequence ID" value="XM_008713803.1"/>
</dbReference>
<dbReference type="SUPFAM" id="SSF51735">
    <property type="entry name" value="NAD(P)-binding Rossmann-fold domains"/>
    <property type="match status" value="1"/>
</dbReference>
<dbReference type="InterPro" id="IPR052718">
    <property type="entry name" value="NmrA-type_oxidoreductase"/>
</dbReference>
<dbReference type="GeneID" id="19976467"/>